<proteinExistence type="predicted"/>
<dbReference type="EMBL" id="FLOB01000003">
    <property type="protein sequence ID" value="SBS30845.1"/>
    <property type="molecule type" value="Genomic_DNA"/>
</dbReference>
<keyword evidence="1" id="KW-0812">Transmembrane</keyword>
<evidence type="ECO:0000313" key="3">
    <source>
        <dbReference type="Proteomes" id="UP000092544"/>
    </source>
</evidence>
<organism evidence="2 3">
    <name type="scientific">Marinomonas spartinae</name>
    <dbReference type="NCBI Taxonomy" id="1792290"/>
    <lineage>
        <taxon>Bacteria</taxon>
        <taxon>Pseudomonadati</taxon>
        <taxon>Pseudomonadota</taxon>
        <taxon>Gammaproteobacteria</taxon>
        <taxon>Oceanospirillales</taxon>
        <taxon>Oceanospirillaceae</taxon>
        <taxon>Marinomonas</taxon>
    </lineage>
</organism>
<keyword evidence="3" id="KW-1185">Reference proteome</keyword>
<dbReference type="AlphaFoldDB" id="A0A1A8TFB5"/>
<keyword evidence="1" id="KW-1133">Transmembrane helix</keyword>
<dbReference type="OrthoDB" id="6104893at2"/>
<accession>A0A1A8TFB5</accession>
<feature type="transmembrane region" description="Helical" evidence="1">
    <location>
        <begin position="12"/>
        <end position="34"/>
    </location>
</feature>
<sequence length="306" mass="33995">MNKRYRLRGGLLLEVMVACALMTIIVPLIGRAIWQLQARDALASTYAEQDTFSSALASQFTAQWSRLRPAGCSPNEHSQLRIGKGGEVPKRLQRRDVDDHSDWLQATDSGACRLSIRSLHSPLTLTNECGFSTGERANVSTCLGNVNARVTRVSAQSTTFQLSSLTVMPTDSNKAVSLVGQTGVLESRAPFYWYVGPGKNHQPAFWRTPVFSGRSLALWLGLKRLAVFPLLDDNQDGNVDAIDKDYGTYDMNKVLGLWVEYLYQLNDCEVAKTAQIQRTYHSMRGEQWHYNAPCEGVANTIVVFTG</sequence>
<name>A0A1A8TFB5_9GAMM</name>
<dbReference type="STRING" id="1792290.MSP8886_01947"/>
<dbReference type="Proteomes" id="UP000092544">
    <property type="component" value="Unassembled WGS sequence"/>
</dbReference>
<dbReference type="RefSeq" id="WP_067015616.1">
    <property type="nucleotide sequence ID" value="NZ_FLOB01000003.1"/>
</dbReference>
<evidence type="ECO:0000256" key="1">
    <source>
        <dbReference type="SAM" id="Phobius"/>
    </source>
</evidence>
<keyword evidence="1" id="KW-0472">Membrane</keyword>
<gene>
    <name evidence="2" type="ORF">MSP8886_01947</name>
</gene>
<reference evidence="2 3" key="1">
    <citation type="submission" date="2016-06" db="EMBL/GenBank/DDBJ databases">
        <authorList>
            <person name="Kjaerup R.B."/>
            <person name="Dalgaard T.S."/>
            <person name="Juul-Madsen H.R."/>
        </authorList>
    </citation>
    <scope>NUCLEOTIDE SEQUENCE [LARGE SCALE GENOMIC DNA]</scope>
    <source>
        <strain evidence="2 3">CECT 8886</strain>
    </source>
</reference>
<evidence type="ECO:0000313" key="2">
    <source>
        <dbReference type="EMBL" id="SBS30845.1"/>
    </source>
</evidence>
<protein>
    <submittedName>
        <fullName evidence="2">Uncharacterized protein</fullName>
    </submittedName>
</protein>